<comment type="caution">
    <text evidence="4">The sequence shown here is derived from an EMBL/GenBank/DDBJ whole genome shotgun (WGS) entry which is preliminary data.</text>
</comment>
<dbReference type="PANTHER" id="PTHR38046">
    <property type="entry name" value="CRYPTIC LOCI REGULATOR 2"/>
    <property type="match status" value="1"/>
</dbReference>
<feature type="compositionally biased region" description="Low complexity" evidence="1">
    <location>
        <begin position="179"/>
        <end position="198"/>
    </location>
</feature>
<keyword evidence="5" id="KW-1185">Reference proteome</keyword>
<feature type="compositionally biased region" description="Polar residues" evidence="1">
    <location>
        <begin position="648"/>
        <end position="666"/>
    </location>
</feature>
<dbReference type="PANTHER" id="PTHR38046:SF1">
    <property type="entry name" value="CRYPTIC LOCI REGULATOR 2"/>
    <property type="match status" value="1"/>
</dbReference>
<sequence>MASPGLEPQSFEDDSKVIVVPINREFSDGTQDSWPQDPKFRMVDDTTYRQKLAAKWVEENGAYEQGMEYIIDSMPENYVMFDRPRGTNPDIRDRFLYGHPCGQYFDSTIKFYPHFYYLMTGGAEPCTCVNCARLKSREHHASRGKIRGRPPGALSGKHFGGPIIKEGVRPVGRPRGRPSGRPSGRGRPPGRPSLGRPAGRPPRCPVVDREGNPDVYKLAVKKLKDHGSLDQAITEEENMDWRAEKVLLEEHLEQITIQQSYIPRLGEIVLWTPSLEGELRWNSDTERVEVYSPTKEKFMGTPEWRAGIVSQIPREDVSIYDLAETSPKQWDVNYSGFRIETYPDPLSTDKSYSLHYKYVHLKCIKPFNAFEVFLQKIPREEFHPSIEYAMTVMSSFSLLNKQRFRGTWPNASIYCQAMFLGAELLLVGDAVRLKPTGCTVESSLRSNITDVLVIEEIRLDLIDCDDDINSEQIAGVYRVRVRGKVYTNSPLRASTIGRSGSPRALSNDRTISAFQYTGMSGYGDWYRLHPGTRAEVSQDMIIGRCYEPDAMQILFGSLSMSRDLHGVLMGREYSRQTDERIAEGKHWFWGDYRTQTLAIDSLNGEEVGQYSDARNSKMWRANLKIIDGKATLADMRDARLPGELGRPSTKSRSNFSEVRKTSTLVSTGLGVTDASNNVSSESIGDEESDSEREALSKYISGGYAVRGGTEETEMGDYHPEGERGDVGQPSRPIIPRF</sequence>
<dbReference type="GO" id="GO:0030466">
    <property type="term" value="P:silent mating-type cassette heterochromatin formation"/>
    <property type="evidence" value="ECO:0007669"/>
    <property type="project" value="TreeGrafter"/>
</dbReference>
<accession>A0A3A2Z9H4</accession>
<proteinExistence type="predicted"/>
<dbReference type="AlphaFoldDB" id="A0A3A2Z9H4"/>
<dbReference type="InterPro" id="IPR018839">
    <property type="entry name" value="Tscrpt-silencing_Clr2_C"/>
</dbReference>
<evidence type="ECO:0008006" key="6">
    <source>
        <dbReference type="Google" id="ProtNLM"/>
    </source>
</evidence>
<feature type="region of interest" description="Disordered" evidence="1">
    <location>
        <begin position="139"/>
        <end position="211"/>
    </location>
</feature>
<evidence type="ECO:0000313" key="5">
    <source>
        <dbReference type="Proteomes" id="UP000266188"/>
    </source>
</evidence>
<dbReference type="GO" id="GO:0070824">
    <property type="term" value="C:SHREC complex"/>
    <property type="evidence" value="ECO:0007669"/>
    <property type="project" value="InterPro"/>
</dbReference>
<feature type="compositionally biased region" description="Basic and acidic residues" evidence="1">
    <location>
        <begin position="715"/>
        <end position="725"/>
    </location>
</feature>
<feature type="compositionally biased region" description="Basic residues" evidence="1">
    <location>
        <begin position="139"/>
        <end position="148"/>
    </location>
</feature>
<evidence type="ECO:0000313" key="4">
    <source>
        <dbReference type="EMBL" id="RJE19762.1"/>
    </source>
</evidence>
<dbReference type="EMBL" id="MVGC01000372">
    <property type="protein sequence ID" value="RJE19762.1"/>
    <property type="molecule type" value="Genomic_DNA"/>
</dbReference>
<dbReference type="InterPro" id="IPR031915">
    <property type="entry name" value="Clr2_N"/>
</dbReference>
<evidence type="ECO:0000259" key="3">
    <source>
        <dbReference type="Pfam" id="PF16761"/>
    </source>
</evidence>
<dbReference type="GO" id="GO:0033553">
    <property type="term" value="C:rDNA heterochromatin"/>
    <property type="evidence" value="ECO:0007669"/>
    <property type="project" value="TreeGrafter"/>
</dbReference>
<dbReference type="OrthoDB" id="438224at2759"/>
<dbReference type="Proteomes" id="UP000266188">
    <property type="component" value="Unassembled WGS sequence"/>
</dbReference>
<gene>
    <name evidence="4" type="ORF">PHISCL_07899</name>
</gene>
<feature type="region of interest" description="Disordered" evidence="1">
    <location>
        <begin position="640"/>
        <end position="737"/>
    </location>
</feature>
<dbReference type="Pfam" id="PF10383">
    <property type="entry name" value="Clr2"/>
    <property type="match status" value="1"/>
</dbReference>
<feature type="domain" description="Cryptic loci regulator 2 N-terminal" evidence="3">
    <location>
        <begin position="69"/>
        <end position="131"/>
    </location>
</feature>
<organism evidence="4 5">
    <name type="scientific">Aspergillus sclerotialis</name>
    <dbReference type="NCBI Taxonomy" id="2070753"/>
    <lineage>
        <taxon>Eukaryota</taxon>
        <taxon>Fungi</taxon>
        <taxon>Dikarya</taxon>
        <taxon>Ascomycota</taxon>
        <taxon>Pezizomycotina</taxon>
        <taxon>Eurotiomycetes</taxon>
        <taxon>Eurotiomycetidae</taxon>
        <taxon>Eurotiales</taxon>
        <taxon>Aspergillaceae</taxon>
        <taxon>Aspergillus</taxon>
        <taxon>Aspergillus subgen. Polypaecilum</taxon>
    </lineage>
</organism>
<dbReference type="STRING" id="2070753.A0A3A2Z9H4"/>
<dbReference type="InterPro" id="IPR038986">
    <property type="entry name" value="Clr2"/>
</dbReference>
<dbReference type="Pfam" id="PF16761">
    <property type="entry name" value="Clr2_transil"/>
    <property type="match status" value="1"/>
</dbReference>
<name>A0A3A2Z9H4_9EURO</name>
<dbReference type="GO" id="GO:0031934">
    <property type="term" value="C:mating-type region heterochromatin"/>
    <property type="evidence" value="ECO:0007669"/>
    <property type="project" value="TreeGrafter"/>
</dbReference>
<evidence type="ECO:0000259" key="2">
    <source>
        <dbReference type="Pfam" id="PF10383"/>
    </source>
</evidence>
<evidence type="ECO:0000256" key="1">
    <source>
        <dbReference type="SAM" id="MobiDB-lite"/>
    </source>
</evidence>
<protein>
    <recommendedName>
        <fullName evidence="6">Cryptic loci regulator 2 N-terminal domain-containing protein</fullName>
    </recommendedName>
</protein>
<reference evidence="5" key="1">
    <citation type="submission" date="2017-02" db="EMBL/GenBank/DDBJ databases">
        <authorList>
            <person name="Tafer H."/>
            <person name="Lopandic K."/>
        </authorList>
    </citation>
    <scope>NUCLEOTIDE SEQUENCE [LARGE SCALE GENOMIC DNA]</scope>
    <source>
        <strain evidence="5">CBS 366.77</strain>
    </source>
</reference>
<feature type="domain" description="Cryptic loci regulator 2 C-terminal" evidence="2">
    <location>
        <begin position="414"/>
        <end position="547"/>
    </location>
</feature>